<dbReference type="RefSeq" id="WP_111293865.1">
    <property type="nucleotide sequence ID" value="NZ_QKZV01000002.1"/>
</dbReference>
<dbReference type="EMBL" id="QKZV01000002">
    <property type="protein sequence ID" value="PZX64714.1"/>
    <property type="molecule type" value="Genomic_DNA"/>
</dbReference>
<comment type="caution">
    <text evidence="1">The sequence shown here is derived from an EMBL/GenBank/DDBJ whole genome shotgun (WGS) entry which is preliminary data.</text>
</comment>
<keyword evidence="2" id="KW-1185">Reference proteome</keyword>
<sequence>MEKYSIYKKIVITATVVIAFMSGIKAQDPHFSQYFSSPMTINPSLIGKDVEDWRLTSTLRRQWWGGTVAPYNTYTASIEKRIAMSSTGDNQLGIGMMAFSDESNNGLLKDTYLSLGAAYNMTLDGTGQHHLGAGLTANYAGRLVDPSKFEFQSQFGSMGFQRSVPSNDPVTIQSNHYLEVNAGLNYSYDSKKWGFNLGAAVFHASRPKGGVYLNSTYTIDARYSIQGGLYFNLANKNQILLSEISEMQGQNSIHSVGMVYKISVKDKTLRSLNVGLWERFGDATYPYIGLESERWIAGLTYDVVTSGVKTTSNSVQSMELSFAWQFFSAKHQPKPVKRIIQY</sequence>
<reference evidence="1 2" key="1">
    <citation type="submission" date="2018-06" db="EMBL/GenBank/DDBJ databases">
        <title>Genomic Encyclopedia of Archaeal and Bacterial Type Strains, Phase II (KMG-II): from individual species to whole genera.</title>
        <authorList>
            <person name="Goeker M."/>
        </authorList>
    </citation>
    <scope>NUCLEOTIDE SEQUENCE [LARGE SCALE GENOMIC DNA]</scope>
    <source>
        <strain evidence="1 2">DSM 23241</strain>
    </source>
</reference>
<proteinExistence type="predicted"/>
<organism evidence="1 2">
    <name type="scientific">Hydrotalea sandarakina</name>
    <dbReference type="NCBI Taxonomy" id="1004304"/>
    <lineage>
        <taxon>Bacteria</taxon>
        <taxon>Pseudomonadati</taxon>
        <taxon>Bacteroidota</taxon>
        <taxon>Chitinophagia</taxon>
        <taxon>Chitinophagales</taxon>
        <taxon>Chitinophagaceae</taxon>
        <taxon>Hydrotalea</taxon>
    </lineage>
</organism>
<evidence type="ECO:0000313" key="1">
    <source>
        <dbReference type="EMBL" id="PZX64714.1"/>
    </source>
</evidence>
<dbReference type="Pfam" id="PF11751">
    <property type="entry name" value="PorP_SprF"/>
    <property type="match status" value="1"/>
</dbReference>
<dbReference type="OrthoDB" id="645740at2"/>
<dbReference type="Proteomes" id="UP000249720">
    <property type="component" value="Unassembled WGS sequence"/>
</dbReference>
<dbReference type="NCBIfam" id="TIGR03519">
    <property type="entry name" value="T9SS_PorP_fam"/>
    <property type="match status" value="1"/>
</dbReference>
<name>A0A2W7RWM3_9BACT</name>
<evidence type="ECO:0000313" key="2">
    <source>
        <dbReference type="Proteomes" id="UP000249720"/>
    </source>
</evidence>
<dbReference type="InterPro" id="IPR019861">
    <property type="entry name" value="PorP/SprF_Bacteroidetes"/>
</dbReference>
<accession>A0A2W7RWM3</accession>
<protein>
    <submittedName>
        <fullName evidence="1">Type IX secretion system PorP/SprF family membrane protein</fullName>
    </submittedName>
</protein>
<gene>
    <name evidence="1" type="ORF">LX80_00914</name>
</gene>
<dbReference type="AlphaFoldDB" id="A0A2W7RWM3"/>